<keyword evidence="2" id="KW-1003">Cell membrane</keyword>
<comment type="caution">
    <text evidence="11">The sequence shown here is derived from an EMBL/GenBank/DDBJ whole genome shotgun (WGS) entry which is preliminary data.</text>
</comment>
<feature type="compositionally biased region" description="Basic and acidic residues" evidence="9">
    <location>
        <begin position="503"/>
        <end position="516"/>
    </location>
</feature>
<feature type="coiled-coil region" evidence="8">
    <location>
        <begin position="181"/>
        <end position="225"/>
    </location>
</feature>
<keyword evidence="6 10" id="KW-0472">Membrane</keyword>
<evidence type="ECO:0008006" key="13">
    <source>
        <dbReference type="Google" id="ProtNLM"/>
    </source>
</evidence>
<evidence type="ECO:0000256" key="7">
    <source>
        <dbReference type="ARBA" id="ARBA00038080"/>
    </source>
</evidence>
<feature type="compositionally biased region" description="Basic and acidic residues" evidence="9">
    <location>
        <begin position="452"/>
        <end position="496"/>
    </location>
</feature>
<evidence type="ECO:0000256" key="10">
    <source>
        <dbReference type="SAM" id="Phobius"/>
    </source>
</evidence>
<evidence type="ECO:0000313" key="11">
    <source>
        <dbReference type="EMBL" id="KAG0454770.1"/>
    </source>
</evidence>
<dbReference type="OrthoDB" id="1640281at2759"/>
<dbReference type="GO" id="GO:0005886">
    <property type="term" value="C:plasma membrane"/>
    <property type="evidence" value="ECO:0007669"/>
    <property type="project" value="UniProtKB-SubCell"/>
</dbReference>
<reference evidence="11 12" key="1">
    <citation type="journal article" date="2020" name="Nat. Food">
        <title>A phased Vanilla planifolia genome enables genetic improvement of flavour and production.</title>
        <authorList>
            <person name="Hasing T."/>
            <person name="Tang H."/>
            <person name="Brym M."/>
            <person name="Khazi F."/>
            <person name="Huang T."/>
            <person name="Chambers A.H."/>
        </authorList>
    </citation>
    <scope>NUCLEOTIDE SEQUENCE [LARGE SCALE GENOMIC DNA]</scope>
    <source>
        <tissue evidence="11">Leaf</tissue>
    </source>
</reference>
<keyword evidence="5 8" id="KW-0175">Coiled coil</keyword>
<organism evidence="11 12">
    <name type="scientific">Vanilla planifolia</name>
    <name type="common">Vanilla</name>
    <dbReference type="NCBI Taxonomy" id="51239"/>
    <lineage>
        <taxon>Eukaryota</taxon>
        <taxon>Viridiplantae</taxon>
        <taxon>Streptophyta</taxon>
        <taxon>Embryophyta</taxon>
        <taxon>Tracheophyta</taxon>
        <taxon>Spermatophyta</taxon>
        <taxon>Magnoliopsida</taxon>
        <taxon>Liliopsida</taxon>
        <taxon>Asparagales</taxon>
        <taxon>Orchidaceae</taxon>
        <taxon>Vanilloideae</taxon>
        <taxon>Vanilleae</taxon>
        <taxon>Vanilla</taxon>
    </lineage>
</organism>
<evidence type="ECO:0000256" key="3">
    <source>
        <dbReference type="ARBA" id="ARBA00022692"/>
    </source>
</evidence>
<dbReference type="AlphaFoldDB" id="A0A835PLR9"/>
<keyword evidence="12" id="KW-1185">Reference proteome</keyword>
<evidence type="ECO:0000313" key="12">
    <source>
        <dbReference type="Proteomes" id="UP000636800"/>
    </source>
</evidence>
<evidence type="ECO:0000256" key="2">
    <source>
        <dbReference type="ARBA" id="ARBA00022475"/>
    </source>
</evidence>
<sequence>MVMEVVAEGITSGQILNGIDGDGKVENKKILNNADGSEKSGLDLSIQLNNEIEEADQVADSTVPKDAVDEWPAPKQMHSFYFVKYRSFEDPKLKAKIEQADKEVQRKSQARTQTMEALREKKSEKAELISQLKPLQEEEKQFRAVLSSKRKEMEPLQAALGKLRGTKNSSMEKGANLCYSEEELNETIQSLEYRIQHESNTLAVEKQLLKEIKQLEASREKVIASDALRAKIQESFGEKDAIQDQVKLIGADLDGARKEQQAIRMKIQHLEEKLNVVRAEIDSLQEELLTANANRDKAYQTLATLRKSRDEVNAGFFEYRSLMNTVKGLVASKNTAALEELSLNEVEKFLANWSCSKAFRDDYETRVLPSLDMRRLSRDGRMRNADEKPILSTAPMSSEADKVTSKVITKKEREELIPPQKEALLTEVGEQAAVKPEKGTKVLDSEVTLTAEHSEKGRSKSDEVDPIKLKEIKRDEEIAKAKLAMERKKRSAEKAAAKAAMRAQKDAEKKQKEKEKKAKKKAGVGLQPTDAEETETQDVEQELQEETHVNTASAPEKSKEQLTENSVRSRGRSKPKGQNQMPKFILKKRKSHSHWLWAAPAAISALVLVVLGYTFLLGKNK</sequence>
<evidence type="ECO:0000256" key="4">
    <source>
        <dbReference type="ARBA" id="ARBA00022989"/>
    </source>
</evidence>
<evidence type="ECO:0000256" key="6">
    <source>
        <dbReference type="ARBA" id="ARBA00023136"/>
    </source>
</evidence>
<dbReference type="PANTHER" id="PTHR32219:SF2">
    <property type="entry name" value="PROTON PUMP-INTERACTOR 1"/>
    <property type="match status" value="1"/>
</dbReference>
<accession>A0A835PLR9</accession>
<name>A0A835PLR9_VANPL</name>
<evidence type="ECO:0000256" key="9">
    <source>
        <dbReference type="SAM" id="MobiDB-lite"/>
    </source>
</evidence>
<feature type="region of interest" description="Disordered" evidence="9">
    <location>
        <begin position="444"/>
        <end position="585"/>
    </location>
</feature>
<dbReference type="EMBL" id="JADCNL010000013">
    <property type="protein sequence ID" value="KAG0454770.1"/>
    <property type="molecule type" value="Genomic_DNA"/>
</dbReference>
<proteinExistence type="inferred from homology"/>
<feature type="transmembrane region" description="Helical" evidence="10">
    <location>
        <begin position="595"/>
        <end position="616"/>
    </location>
</feature>
<comment type="similarity">
    <text evidence="7">Belongs to the plant Proton pump-interactor protein family.</text>
</comment>
<evidence type="ECO:0000256" key="1">
    <source>
        <dbReference type="ARBA" id="ARBA00004162"/>
    </source>
</evidence>
<gene>
    <name evidence="11" type="ORF">HPP92_024062</name>
</gene>
<dbReference type="Proteomes" id="UP000636800">
    <property type="component" value="Chromosome 13"/>
</dbReference>
<feature type="coiled-coil region" evidence="8">
    <location>
        <begin position="253"/>
        <end position="301"/>
    </location>
</feature>
<evidence type="ECO:0000256" key="5">
    <source>
        <dbReference type="ARBA" id="ARBA00023054"/>
    </source>
</evidence>
<feature type="compositionally biased region" description="Acidic residues" evidence="9">
    <location>
        <begin position="530"/>
        <end position="544"/>
    </location>
</feature>
<evidence type="ECO:0000256" key="8">
    <source>
        <dbReference type="SAM" id="Coils"/>
    </source>
</evidence>
<protein>
    <recommendedName>
        <fullName evidence="13">Proton pump-interactor 1</fullName>
    </recommendedName>
</protein>
<dbReference type="InterPro" id="IPR055282">
    <property type="entry name" value="PPI1-4"/>
</dbReference>
<keyword evidence="3 10" id="KW-0812">Transmembrane</keyword>
<comment type="subcellular location">
    <subcellularLocation>
        <location evidence="1">Cell membrane</location>
        <topology evidence="1">Single-pass membrane protein</topology>
    </subcellularLocation>
</comment>
<keyword evidence="4 10" id="KW-1133">Transmembrane helix</keyword>
<dbReference type="PANTHER" id="PTHR32219">
    <property type="entry name" value="RNA-BINDING PROTEIN YLMH-RELATED"/>
    <property type="match status" value="1"/>
</dbReference>